<dbReference type="AlphaFoldDB" id="A0A1B0G2L4"/>
<keyword evidence="4" id="KW-1185">Reference proteome</keyword>
<sequence length="251" mass="28765">MTLDELGISRGSCQRNFMALISFESIRMCYVDDEFILHLLPVVTAAEGVRKPPIMVKCLTEHPLIEKGFNKLRMMGSVEEILDLLKPIENNTKPYEPGSCVLVYFYTPTCLACTVLALSVNALPHAFKTLPVAAIDAYKFPNFNTEFQIVGLPTLLLFHQGRPIVKYRADVRFDTFVTRHTGLKPSEFPKFFALTPLPFNVEHQTDYILILAWLFICACAAYYFSKFRFYTQIVEMIERNLREADALLQPY</sequence>
<dbReference type="SUPFAM" id="SSF52833">
    <property type="entry name" value="Thioredoxin-like"/>
    <property type="match status" value="1"/>
</dbReference>
<feature type="domain" description="Thioredoxin" evidence="2">
    <location>
        <begin position="100"/>
        <end position="170"/>
    </location>
</feature>
<dbReference type="Proteomes" id="UP000092444">
    <property type="component" value="Unassembled WGS sequence"/>
</dbReference>
<dbReference type="GO" id="GO:0005929">
    <property type="term" value="C:cilium"/>
    <property type="evidence" value="ECO:0007669"/>
    <property type="project" value="TreeGrafter"/>
</dbReference>
<name>A0A1B0G2L4_GLOMM</name>
<reference evidence="3" key="1">
    <citation type="submission" date="2020-05" db="UniProtKB">
        <authorList>
            <consortium name="EnsemblMetazoa"/>
        </authorList>
    </citation>
    <scope>IDENTIFICATION</scope>
    <source>
        <strain evidence="3">Yale</strain>
    </source>
</reference>
<keyword evidence="1" id="KW-0812">Transmembrane</keyword>
<evidence type="ECO:0000313" key="3">
    <source>
        <dbReference type="EnsemblMetazoa" id="GMOY007553-PA"/>
    </source>
</evidence>
<dbReference type="PROSITE" id="PS00194">
    <property type="entry name" value="THIOREDOXIN_1"/>
    <property type="match status" value="1"/>
</dbReference>
<dbReference type="InterPro" id="IPR013766">
    <property type="entry name" value="Thioredoxin_domain"/>
</dbReference>
<dbReference type="InterPro" id="IPR017937">
    <property type="entry name" value="Thioredoxin_CS"/>
</dbReference>
<accession>A0A1B0G2L4</accession>
<dbReference type="Pfam" id="PF00085">
    <property type="entry name" value="Thioredoxin"/>
    <property type="match status" value="1"/>
</dbReference>
<dbReference type="VEuPathDB" id="VectorBase:GMOY007553"/>
<dbReference type="PANTHER" id="PTHR14684">
    <property type="entry name" value="THIOREDOXIN DOMAIN-CONTAINING PROTEIN 15"/>
    <property type="match status" value="1"/>
</dbReference>
<dbReference type="InterPro" id="IPR036249">
    <property type="entry name" value="Thioredoxin-like_sf"/>
</dbReference>
<dbReference type="Gene3D" id="3.40.30.10">
    <property type="entry name" value="Glutaredoxin"/>
    <property type="match status" value="1"/>
</dbReference>
<evidence type="ECO:0000259" key="2">
    <source>
        <dbReference type="Pfam" id="PF00085"/>
    </source>
</evidence>
<protein>
    <recommendedName>
        <fullName evidence="2">Thioredoxin domain-containing protein</fullName>
    </recommendedName>
</protein>
<dbReference type="PANTHER" id="PTHR14684:SF2">
    <property type="entry name" value="THIOREDOXIN DOMAIN-CONTAINING PROTEIN 15"/>
    <property type="match status" value="1"/>
</dbReference>
<feature type="transmembrane region" description="Helical" evidence="1">
    <location>
        <begin position="207"/>
        <end position="224"/>
    </location>
</feature>
<organism evidence="3 4">
    <name type="scientific">Glossina morsitans morsitans</name>
    <name type="common">Savannah tsetse fly</name>
    <dbReference type="NCBI Taxonomy" id="37546"/>
    <lineage>
        <taxon>Eukaryota</taxon>
        <taxon>Metazoa</taxon>
        <taxon>Ecdysozoa</taxon>
        <taxon>Arthropoda</taxon>
        <taxon>Hexapoda</taxon>
        <taxon>Insecta</taxon>
        <taxon>Pterygota</taxon>
        <taxon>Neoptera</taxon>
        <taxon>Endopterygota</taxon>
        <taxon>Diptera</taxon>
        <taxon>Brachycera</taxon>
        <taxon>Muscomorpha</taxon>
        <taxon>Hippoboscoidea</taxon>
        <taxon>Glossinidae</taxon>
        <taxon>Glossina</taxon>
    </lineage>
</organism>
<evidence type="ECO:0000256" key="1">
    <source>
        <dbReference type="SAM" id="Phobius"/>
    </source>
</evidence>
<dbReference type="EnsemblMetazoa" id="GMOY007553-RA">
    <property type="protein sequence ID" value="GMOY007553-PA"/>
    <property type="gene ID" value="GMOY007553"/>
</dbReference>
<dbReference type="EMBL" id="CCAG010018789">
    <property type="status" value="NOT_ANNOTATED_CDS"/>
    <property type="molecule type" value="Genomic_DNA"/>
</dbReference>
<evidence type="ECO:0000313" key="4">
    <source>
        <dbReference type="Proteomes" id="UP000092444"/>
    </source>
</evidence>
<proteinExistence type="predicted"/>
<dbReference type="GO" id="GO:0060271">
    <property type="term" value="P:cilium assembly"/>
    <property type="evidence" value="ECO:0007669"/>
    <property type="project" value="TreeGrafter"/>
</dbReference>
<dbReference type="PhylomeDB" id="A0A1B0G2L4"/>
<dbReference type="InterPro" id="IPR042418">
    <property type="entry name" value="TXNDC15"/>
</dbReference>
<keyword evidence="1" id="KW-1133">Transmembrane helix</keyword>
<keyword evidence="1" id="KW-0472">Membrane</keyword>